<reference evidence="1" key="1">
    <citation type="journal article" date="2011" name="PLoS Biol.">
        <title>Gene gain and loss during evolution of obligate parasitism in the white rust pathogen of Arabidopsis thaliana.</title>
        <authorList>
            <person name="Kemen E."/>
            <person name="Gardiner A."/>
            <person name="Schultz-Larsen T."/>
            <person name="Kemen A.C."/>
            <person name="Balmuth A.L."/>
            <person name="Robert-Seilaniantz A."/>
            <person name="Bailey K."/>
            <person name="Holub E."/>
            <person name="Studholme D.J."/>
            <person name="Maclean D."/>
            <person name="Jones J.D."/>
        </authorList>
    </citation>
    <scope>NUCLEOTIDE SEQUENCE</scope>
</reference>
<sequence>MRFRSDGRIPMSDRSDVRADAVGQHTSSLSVGWLHNLDAKYIFNQSYTTTKKDFANRTYEAKSTGIYPDEVPDTIILLYLHNQNQLSKPELDIRITSVILC</sequence>
<proteinExistence type="predicted"/>
<dbReference type="AlphaFoldDB" id="F0WP54"/>
<gene>
    <name evidence="1" type="primary">AlNc14C180G8202</name>
    <name evidence="1" type="ORF">ALNC14_092410</name>
</gene>
<name>F0WP54_9STRA</name>
<protein>
    <submittedName>
        <fullName evidence="1">AlNc14C180G8202 protein</fullName>
    </submittedName>
</protein>
<reference evidence="1" key="2">
    <citation type="submission" date="2011-02" db="EMBL/GenBank/DDBJ databases">
        <authorList>
            <person name="MacLean D."/>
        </authorList>
    </citation>
    <scope>NUCLEOTIDE SEQUENCE</scope>
</reference>
<organism evidence="1">
    <name type="scientific">Albugo laibachii Nc14</name>
    <dbReference type="NCBI Taxonomy" id="890382"/>
    <lineage>
        <taxon>Eukaryota</taxon>
        <taxon>Sar</taxon>
        <taxon>Stramenopiles</taxon>
        <taxon>Oomycota</taxon>
        <taxon>Peronosporomycetes</taxon>
        <taxon>Albuginales</taxon>
        <taxon>Albuginaceae</taxon>
        <taxon>Albugo</taxon>
    </lineage>
</organism>
<dbReference type="HOGENOM" id="CLU_2296936_0_0_1"/>
<evidence type="ECO:0000313" key="1">
    <source>
        <dbReference type="EMBL" id="CCA23098.1"/>
    </source>
</evidence>
<accession>F0WP54</accession>
<dbReference type="EMBL" id="FR824225">
    <property type="protein sequence ID" value="CCA23098.1"/>
    <property type="molecule type" value="Genomic_DNA"/>
</dbReference>